<keyword evidence="4" id="KW-0546">Nucleotide metabolism</keyword>
<name>A0A0X8F7Q1_9LACT</name>
<evidence type="ECO:0000256" key="5">
    <source>
        <dbReference type="ARBA" id="ARBA00047686"/>
    </source>
</evidence>
<dbReference type="EMBL" id="LSCQ01000046">
    <property type="protein sequence ID" value="KXB36211.1"/>
    <property type="molecule type" value="Genomic_DNA"/>
</dbReference>
<dbReference type="STRING" id="87541.AWM71_02960"/>
<dbReference type="EMBL" id="PKGZ01000001">
    <property type="protein sequence ID" value="PKY91938.1"/>
    <property type="molecule type" value="Genomic_DNA"/>
</dbReference>
<evidence type="ECO:0000256" key="2">
    <source>
        <dbReference type="ARBA" id="ARBA00012379"/>
    </source>
</evidence>
<evidence type="ECO:0000256" key="4">
    <source>
        <dbReference type="ARBA" id="ARBA00023080"/>
    </source>
</evidence>
<gene>
    <name evidence="8" type="ORF">CYJ27_00395</name>
    <name evidence="7" type="ORF">HMPREF3187_00984</name>
</gene>
<dbReference type="AlphaFoldDB" id="A0A0X8F7Q1"/>
<dbReference type="InterPro" id="IPR008181">
    <property type="entry name" value="dUTPase"/>
</dbReference>
<evidence type="ECO:0000313" key="7">
    <source>
        <dbReference type="EMBL" id="KXB36211.1"/>
    </source>
</evidence>
<dbReference type="CDD" id="cd07557">
    <property type="entry name" value="trimeric_dUTPase"/>
    <property type="match status" value="1"/>
</dbReference>
<dbReference type="OrthoDB" id="9809956at2"/>
<sequence length="169" mass="18727">MTSKRAFEVVGAYEGLGIHLPKRATKASAGYDIEAAETITVPSYWKTAVAMASGKEEIDSEVLKPTLVPTGLKCRLPEDEYLQLISRSSNPLKRRLMLPNSVGIIDSDYYNNPNNEGHIYVQLINFGLEDVVIEKGERIAQGIFTKYLTIENEQEELKERTGGFGSSGK</sequence>
<comment type="catalytic activity">
    <reaction evidence="5">
        <text>dUTP + H2O = dUMP + diphosphate + H(+)</text>
        <dbReference type="Rhea" id="RHEA:10248"/>
        <dbReference type="ChEBI" id="CHEBI:15377"/>
        <dbReference type="ChEBI" id="CHEBI:15378"/>
        <dbReference type="ChEBI" id="CHEBI:33019"/>
        <dbReference type="ChEBI" id="CHEBI:61555"/>
        <dbReference type="ChEBI" id="CHEBI:246422"/>
        <dbReference type="EC" id="3.6.1.23"/>
    </reaction>
</comment>
<evidence type="ECO:0000313" key="9">
    <source>
        <dbReference type="Proteomes" id="UP000070422"/>
    </source>
</evidence>
<dbReference type="PATRIC" id="fig|87541.4.peg.975"/>
<dbReference type="Proteomes" id="UP000070422">
    <property type="component" value="Unassembled WGS sequence"/>
</dbReference>
<protein>
    <recommendedName>
        <fullName evidence="2">dUTP diphosphatase</fullName>
        <ecNumber evidence="2">3.6.1.23</ecNumber>
    </recommendedName>
</protein>
<dbReference type="GO" id="GO:0004170">
    <property type="term" value="F:dUTP diphosphatase activity"/>
    <property type="evidence" value="ECO:0007669"/>
    <property type="project" value="UniProtKB-EC"/>
</dbReference>
<evidence type="ECO:0000313" key="10">
    <source>
        <dbReference type="Proteomes" id="UP000234775"/>
    </source>
</evidence>
<evidence type="ECO:0000256" key="1">
    <source>
        <dbReference type="ARBA" id="ARBA00006581"/>
    </source>
</evidence>
<dbReference type="PANTHER" id="PTHR11241:SF0">
    <property type="entry name" value="DEOXYURIDINE 5'-TRIPHOSPHATE NUCLEOTIDOHYDROLASE"/>
    <property type="match status" value="1"/>
</dbReference>
<accession>A0A0X8F7Q1</accession>
<dbReference type="Gene3D" id="2.70.40.10">
    <property type="match status" value="1"/>
</dbReference>
<evidence type="ECO:0000256" key="3">
    <source>
        <dbReference type="ARBA" id="ARBA00022801"/>
    </source>
</evidence>
<feature type="domain" description="dUTPase-like" evidence="6">
    <location>
        <begin position="64"/>
        <end position="168"/>
    </location>
</feature>
<dbReference type="Pfam" id="PF00692">
    <property type="entry name" value="dUTPase"/>
    <property type="match status" value="1"/>
</dbReference>
<dbReference type="InterPro" id="IPR036157">
    <property type="entry name" value="dUTPase-like_sf"/>
</dbReference>
<dbReference type="Proteomes" id="UP000234775">
    <property type="component" value="Unassembled WGS sequence"/>
</dbReference>
<dbReference type="GO" id="GO:0046081">
    <property type="term" value="P:dUTP catabolic process"/>
    <property type="evidence" value="ECO:0007669"/>
    <property type="project" value="InterPro"/>
</dbReference>
<dbReference type="InterPro" id="IPR033704">
    <property type="entry name" value="dUTPase_trimeric"/>
</dbReference>
<dbReference type="KEGG" id="acg:AWM71_02960"/>
<dbReference type="PANTHER" id="PTHR11241">
    <property type="entry name" value="DEOXYURIDINE 5'-TRIPHOSPHATE NUCLEOTIDOHYDROLASE"/>
    <property type="match status" value="1"/>
</dbReference>
<dbReference type="RefSeq" id="WP_060776590.1">
    <property type="nucleotide sequence ID" value="NZ_CP014159.1"/>
</dbReference>
<dbReference type="EC" id="3.6.1.23" evidence="2"/>
<proteinExistence type="inferred from homology"/>
<keyword evidence="3" id="KW-0378">Hydrolase</keyword>
<reference evidence="7 9" key="1">
    <citation type="submission" date="2016-01" db="EMBL/GenBank/DDBJ databases">
        <authorList>
            <person name="Oliw E.H."/>
        </authorList>
    </citation>
    <scope>NUCLEOTIDE SEQUENCE [LARGE SCALE GENOMIC DNA]</scope>
    <source>
        <strain evidence="7 9">KA00635</strain>
    </source>
</reference>
<dbReference type="SUPFAM" id="SSF51283">
    <property type="entry name" value="dUTPase-like"/>
    <property type="match status" value="1"/>
</dbReference>
<keyword evidence="10" id="KW-1185">Reference proteome</keyword>
<dbReference type="InterPro" id="IPR029054">
    <property type="entry name" value="dUTPase-like"/>
</dbReference>
<evidence type="ECO:0000313" key="8">
    <source>
        <dbReference type="EMBL" id="PKY91938.1"/>
    </source>
</evidence>
<reference evidence="8 10" key="2">
    <citation type="submission" date="2017-12" db="EMBL/GenBank/DDBJ databases">
        <title>Phylogenetic diversity of female urinary microbiome.</title>
        <authorList>
            <person name="Thomas-White K."/>
            <person name="Wolfe A.J."/>
        </authorList>
    </citation>
    <scope>NUCLEOTIDE SEQUENCE [LARGE SCALE GENOMIC DNA]</scope>
    <source>
        <strain evidence="8 10">UMB0844</strain>
    </source>
</reference>
<dbReference type="GO" id="GO:0000287">
    <property type="term" value="F:magnesium ion binding"/>
    <property type="evidence" value="ECO:0007669"/>
    <property type="project" value="InterPro"/>
</dbReference>
<organism evidence="8 10">
    <name type="scientific">Aerococcus christensenii</name>
    <dbReference type="NCBI Taxonomy" id="87541"/>
    <lineage>
        <taxon>Bacteria</taxon>
        <taxon>Bacillati</taxon>
        <taxon>Bacillota</taxon>
        <taxon>Bacilli</taxon>
        <taxon>Lactobacillales</taxon>
        <taxon>Aerococcaceae</taxon>
        <taxon>Aerococcus</taxon>
    </lineage>
</organism>
<comment type="caution">
    <text evidence="8">The sequence shown here is derived from an EMBL/GenBank/DDBJ whole genome shotgun (WGS) entry which is preliminary data.</text>
</comment>
<evidence type="ECO:0000259" key="6">
    <source>
        <dbReference type="Pfam" id="PF00692"/>
    </source>
</evidence>
<comment type="similarity">
    <text evidence="1">Belongs to the dUTPase family.</text>
</comment>
<dbReference type="GO" id="GO:0006226">
    <property type="term" value="P:dUMP biosynthetic process"/>
    <property type="evidence" value="ECO:0007669"/>
    <property type="project" value="InterPro"/>
</dbReference>